<name>A0A1A9NGG8_9BURK</name>
<dbReference type="Proteomes" id="UP000078116">
    <property type="component" value="Unassembled WGS sequence"/>
</dbReference>
<dbReference type="InterPro" id="IPR003462">
    <property type="entry name" value="ODC_Mu_crystall"/>
</dbReference>
<dbReference type="NCBIfam" id="NF045512">
    <property type="entry name" value="PyrPipCarbRedLhpI"/>
    <property type="match status" value="1"/>
</dbReference>
<reference evidence="1 2" key="1">
    <citation type="submission" date="2016-04" db="EMBL/GenBank/DDBJ databases">
        <title>Reclassification of Paraburkholderia panaciterrae (Farh et al. 2015) Dobritsa &amp; Samadpour 2016 as a later homotypic synonym of Paraburkholderia ginsengiterrae (Farh et al. 2015) Dobritsa &amp; Samadpour 2016.</title>
        <authorList>
            <person name="Dobritsa A.P."/>
            <person name="Kutumbaka K."/>
            <person name="Samadpour M."/>
        </authorList>
    </citation>
    <scope>NUCLEOTIDE SEQUENCE [LARGE SCALE GENOMIC DNA]</scope>
    <source>
        <strain evidence="1 2">DCY85</strain>
    </source>
</reference>
<dbReference type="PIRSF" id="PIRSF001439">
    <property type="entry name" value="CryM"/>
    <property type="match status" value="1"/>
</dbReference>
<gene>
    <name evidence="1" type="ORF">A6V37_16210</name>
</gene>
<dbReference type="InterPro" id="IPR036291">
    <property type="entry name" value="NAD(P)-bd_dom_sf"/>
</dbReference>
<dbReference type="PANTHER" id="PTHR13812">
    <property type="entry name" value="KETIMINE REDUCTASE MU-CRYSTALLIN"/>
    <property type="match status" value="1"/>
</dbReference>
<dbReference type="GO" id="GO:0005737">
    <property type="term" value="C:cytoplasm"/>
    <property type="evidence" value="ECO:0007669"/>
    <property type="project" value="TreeGrafter"/>
</dbReference>
<dbReference type="RefSeq" id="WP_064285805.1">
    <property type="nucleotide sequence ID" value="NZ_LXKA01000055.1"/>
</dbReference>
<protein>
    <submittedName>
        <fullName evidence="1">Ornithine cyclodeaminase</fullName>
    </submittedName>
</protein>
<dbReference type="PANTHER" id="PTHR13812:SF19">
    <property type="entry name" value="KETIMINE REDUCTASE MU-CRYSTALLIN"/>
    <property type="match status" value="1"/>
</dbReference>
<evidence type="ECO:0000313" key="1">
    <source>
        <dbReference type="EMBL" id="OAJ65218.1"/>
    </source>
</evidence>
<dbReference type="Pfam" id="PF02423">
    <property type="entry name" value="OCD_Mu_crystall"/>
    <property type="match status" value="1"/>
</dbReference>
<dbReference type="Gene3D" id="3.40.50.720">
    <property type="entry name" value="NAD(P)-binding Rossmann-like Domain"/>
    <property type="match status" value="1"/>
</dbReference>
<dbReference type="SUPFAM" id="SSF51735">
    <property type="entry name" value="NAD(P)-binding Rossmann-fold domains"/>
    <property type="match status" value="1"/>
</dbReference>
<dbReference type="GO" id="GO:0042562">
    <property type="term" value="F:hormone binding"/>
    <property type="evidence" value="ECO:0007669"/>
    <property type="project" value="TreeGrafter"/>
</dbReference>
<evidence type="ECO:0000313" key="2">
    <source>
        <dbReference type="Proteomes" id="UP000078116"/>
    </source>
</evidence>
<dbReference type="InterPro" id="IPR053444">
    <property type="entry name" value="Pyr2C_reductase-like"/>
</dbReference>
<accession>A0A1A9NGG8</accession>
<organism evidence="1 2">
    <name type="scientific">Paraburkholderia ginsengiterrae</name>
    <dbReference type="NCBI Taxonomy" id="1462993"/>
    <lineage>
        <taxon>Bacteria</taxon>
        <taxon>Pseudomonadati</taxon>
        <taxon>Pseudomonadota</taxon>
        <taxon>Betaproteobacteria</taxon>
        <taxon>Burkholderiales</taxon>
        <taxon>Burkholderiaceae</taxon>
        <taxon>Paraburkholderia</taxon>
    </lineage>
</organism>
<dbReference type="STRING" id="1462993.A6V36_17775"/>
<dbReference type="AlphaFoldDB" id="A0A1A9NGG8"/>
<dbReference type="Gene3D" id="3.30.1780.10">
    <property type="entry name" value="ornithine cyclodeaminase, domain 1"/>
    <property type="match status" value="1"/>
</dbReference>
<dbReference type="OrthoDB" id="5293744at2"/>
<dbReference type="InterPro" id="IPR023401">
    <property type="entry name" value="ODC_N"/>
</dbReference>
<sequence>MTSVSLQHFDAQATAPLLDYPSLVRVLRETVIEYGAGHVVSPERLAIPMQEGGVMLSMPASAQDMAIHKLVNVCPTNGARQLPTIHGQVIACDAHTGEMLFVLDGPTVTGRRTAAVTVLGIQTLHGMKPREILIIGTGQQAANHAEALAASFPEAKLFTKGTSRAASEAFAARTRAVAPNLSALDGDVIPDSVDVVITLTTSKSPVYTQPARPGRLVVGVGAFTPDAAEIGKSTIDGSFVVVDDPVGAQHEAGDLIQAKVDWQAVGSLAKALTGQLRPDAPLLFKSVGCAAWDLAACRAARKALSQASGSDQRLR</sequence>
<dbReference type="NCBIfam" id="NF005603">
    <property type="entry name" value="PRK07340.1"/>
    <property type="match status" value="1"/>
</dbReference>
<proteinExistence type="predicted"/>
<dbReference type="EMBL" id="LXKA01000055">
    <property type="protein sequence ID" value="OAJ65218.1"/>
    <property type="molecule type" value="Genomic_DNA"/>
</dbReference>
<comment type="caution">
    <text evidence="1">The sequence shown here is derived from an EMBL/GenBank/DDBJ whole genome shotgun (WGS) entry which is preliminary data.</text>
</comment>